<comment type="caution">
    <text evidence="3">The sequence shown here is derived from an EMBL/GenBank/DDBJ whole genome shotgun (WGS) entry which is preliminary data.</text>
</comment>
<proteinExistence type="predicted"/>
<dbReference type="Proteomes" id="UP000593571">
    <property type="component" value="Unassembled WGS sequence"/>
</dbReference>
<feature type="region of interest" description="Disordered" evidence="2">
    <location>
        <begin position="256"/>
        <end position="325"/>
    </location>
</feature>
<dbReference type="AlphaFoldDB" id="A0A7J8K5X0"/>
<reference evidence="3 4" key="1">
    <citation type="journal article" date="2020" name="Nature">
        <title>Six reference-quality genomes reveal evolution of bat adaptations.</title>
        <authorList>
            <person name="Jebb D."/>
            <person name="Huang Z."/>
            <person name="Pippel M."/>
            <person name="Hughes G.M."/>
            <person name="Lavrichenko K."/>
            <person name="Devanna P."/>
            <person name="Winkler S."/>
            <person name="Jermiin L.S."/>
            <person name="Skirmuntt E.C."/>
            <person name="Katzourakis A."/>
            <person name="Burkitt-Gray L."/>
            <person name="Ray D.A."/>
            <person name="Sullivan K.A.M."/>
            <person name="Roscito J.G."/>
            <person name="Kirilenko B.M."/>
            <person name="Davalos L.M."/>
            <person name="Corthals A.P."/>
            <person name="Power M.L."/>
            <person name="Jones G."/>
            <person name="Ransome R.D."/>
            <person name="Dechmann D.K.N."/>
            <person name="Locatelli A.G."/>
            <person name="Puechmaille S.J."/>
            <person name="Fedrigo O."/>
            <person name="Jarvis E.D."/>
            <person name="Hiller M."/>
            <person name="Vernes S.C."/>
            <person name="Myers E.W."/>
            <person name="Teeling E.C."/>
        </authorList>
    </citation>
    <scope>NUCLEOTIDE SEQUENCE [LARGE SCALE GENOMIC DNA]</scope>
    <source>
        <strain evidence="3">MRouAeg1</strain>
        <tissue evidence="3">Muscle</tissue>
    </source>
</reference>
<evidence type="ECO:0000313" key="3">
    <source>
        <dbReference type="EMBL" id="KAF6504246.1"/>
    </source>
</evidence>
<keyword evidence="1" id="KW-0175">Coiled coil</keyword>
<keyword evidence="4" id="KW-1185">Reference proteome</keyword>
<dbReference type="PANTHER" id="PTHR18853:SF9">
    <property type="entry name" value="COILED-COIL DOMAIN-CONTAINING PROTEIN 27"/>
    <property type="match status" value="1"/>
</dbReference>
<dbReference type="EMBL" id="JACASE010000001">
    <property type="protein sequence ID" value="KAF6504246.1"/>
    <property type="molecule type" value="Genomic_DNA"/>
</dbReference>
<feature type="coiled-coil region" evidence="1">
    <location>
        <begin position="458"/>
        <end position="520"/>
    </location>
</feature>
<feature type="coiled-coil region" evidence="1">
    <location>
        <begin position="333"/>
        <end position="409"/>
    </location>
</feature>
<accession>A0A7J8K5X0</accession>
<evidence type="ECO:0000313" key="4">
    <source>
        <dbReference type="Proteomes" id="UP000593571"/>
    </source>
</evidence>
<dbReference type="PANTHER" id="PTHR18853">
    <property type="entry name" value="FORKHEAD-ASSOCIATED DOMAIN-CONTAINING PROTEIN 1-RELATED"/>
    <property type="match status" value="1"/>
</dbReference>
<feature type="compositionally biased region" description="Acidic residues" evidence="2">
    <location>
        <begin position="301"/>
        <end position="318"/>
    </location>
</feature>
<evidence type="ECO:0000256" key="2">
    <source>
        <dbReference type="SAM" id="MobiDB-lite"/>
    </source>
</evidence>
<feature type="region of interest" description="Disordered" evidence="2">
    <location>
        <begin position="557"/>
        <end position="583"/>
    </location>
</feature>
<evidence type="ECO:0000256" key="1">
    <source>
        <dbReference type="SAM" id="Coils"/>
    </source>
</evidence>
<organism evidence="3 4">
    <name type="scientific">Rousettus aegyptiacus</name>
    <name type="common">Egyptian fruit bat</name>
    <name type="synonym">Pteropus aegyptiacus</name>
    <dbReference type="NCBI Taxonomy" id="9407"/>
    <lineage>
        <taxon>Eukaryota</taxon>
        <taxon>Metazoa</taxon>
        <taxon>Chordata</taxon>
        <taxon>Craniata</taxon>
        <taxon>Vertebrata</taxon>
        <taxon>Euteleostomi</taxon>
        <taxon>Mammalia</taxon>
        <taxon>Eutheria</taxon>
        <taxon>Laurasiatheria</taxon>
        <taxon>Chiroptera</taxon>
        <taxon>Yinpterochiroptera</taxon>
        <taxon>Pteropodoidea</taxon>
        <taxon>Pteropodidae</taxon>
        <taxon>Rousettinae</taxon>
        <taxon>Rousettus</taxon>
    </lineage>
</organism>
<feature type="coiled-coil region" evidence="1">
    <location>
        <begin position="206"/>
        <end position="247"/>
    </location>
</feature>
<feature type="region of interest" description="Disordered" evidence="2">
    <location>
        <begin position="1"/>
        <end position="20"/>
    </location>
</feature>
<feature type="compositionally biased region" description="Basic and acidic residues" evidence="2">
    <location>
        <begin position="256"/>
        <end position="266"/>
    </location>
</feature>
<feature type="compositionally biased region" description="Basic and acidic residues" evidence="2">
    <location>
        <begin position="274"/>
        <end position="284"/>
    </location>
</feature>
<sequence length="583" mass="65926">MLYLGTSRRPKPGASPPASLMEKGLQALRAVADRDRQAPECRLGGTQSVLRESAHAAGWFYRRLQSDSRQDSSPEDTSFMLEVESLRKMFLQRPDCPQFCTRATSMSHYGSAMEVTLPRDVCAGSEAWKMTEDVPSGQKGSDVQADEHLLPFSKSACEFQYLREKSELQTWSPVASSPVLAQSRLRKRVPWYISVIHEKDHCLSTLGEEVRRLSELEAQVQKKDEEILALQEEKEALRKRLQFLLKSKGLAAKEECAAADRGRDVEAGGEEEEGLAREDERPAEDGAQGRAGGQAAVPGEGDGEQLEQDLEEEEEQGDQDSSRRACSLDEAFEEELMAQLEEYEQVIQDFQAELESTRTRYSLATGAILSLQRQVDFQESQLQKVSMENELLQTELRERKQQLQAMTDKFSNIREDKKQQEMAGLTEKDNLILRQQVWELEQELAKREHTISEFDAKVSQLQVQLSQSQKLLQRQQQLQEEAHSKTETVQQAEQQARVALESAQSRLERLRNKIIQATFSTLGTKSLATEISDNDILDALQRIISERTDYYNQLKQKGVKVPPLQQSEISSSASKPKKATASK</sequence>
<dbReference type="InterPro" id="IPR052642">
    <property type="entry name" value="CC-FHA_domain"/>
</dbReference>
<name>A0A7J8K5X0_ROUAE</name>
<protein>
    <submittedName>
        <fullName evidence="3">Coiled-coil domain containing 27</fullName>
    </submittedName>
</protein>
<gene>
    <name evidence="3" type="ORF">HJG63_002263</name>
</gene>